<keyword evidence="5" id="KW-0653">Protein transport</keyword>
<dbReference type="PANTHER" id="PTHR31658:SF0">
    <property type="entry name" value="CONSERVED OLIGOMERIC GOLGI COMPLEX SUBUNIT 1"/>
    <property type="match status" value="1"/>
</dbReference>
<feature type="region of interest" description="Disordered" evidence="8">
    <location>
        <begin position="546"/>
        <end position="577"/>
    </location>
</feature>
<dbReference type="Proteomes" id="UP001314229">
    <property type="component" value="Unassembled WGS sequence"/>
</dbReference>
<protein>
    <recommendedName>
        <fullName evidence="3">Conserved oligomeric Golgi complex subunit 1</fullName>
    </recommendedName>
</protein>
<gene>
    <name evidence="9" type="ORF">FSCOSCO3_A000391</name>
</gene>
<feature type="compositionally biased region" description="Polar residues" evidence="8">
    <location>
        <begin position="546"/>
        <end position="556"/>
    </location>
</feature>
<dbReference type="InterPro" id="IPR033370">
    <property type="entry name" value="COG1"/>
</dbReference>
<keyword evidence="7" id="KW-0472">Membrane</keyword>
<feature type="compositionally biased region" description="Low complexity" evidence="8">
    <location>
        <begin position="557"/>
        <end position="573"/>
    </location>
</feature>
<dbReference type="GO" id="GO:0006891">
    <property type="term" value="P:intra-Golgi vesicle-mediated transport"/>
    <property type="evidence" value="ECO:0007669"/>
    <property type="project" value="InterPro"/>
</dbReference>
<evidence type="ECO:0000256" key="3">
    <source>
        <dbReference type="ARBA" id="ARBA00020978"/>
    </source>
</evidence>
<evidence type="ECO:0000313" key="10">
    <source>
        <dbReference type="Proteomes" id="UP001314229"/>
    </source>
</evidence>
<evidence type="ECO:0000256" key="6">
    <source>
        <dbReference type="ARBA" id="ARBA00023034"/>
    </source>
</evidence>
<evidence type="ECO:0000256" key="1">
    <source>
        <dbReference type="ARBA" id="ARBA00004395"/>
    </source>
</evidence>
<evidence type="ECO:0000256" key="5">
    <source>
        <dbReference type="ARBA" id="ARBA00022927"/>
    </source>
</evidence>
<dbReference type="GO" id="GO:0015031">
    <property type="term" value="P:protein transport"/>
    <property type="evidence" value="ECO:0007669"/>
    <property type="project" value="UniProtKB-KW"/>
</dbReference>
<dbReference type="EMBL" id="CAWUFR010000139">
    <property type="protein sequence ID" value="CAK6969656.1"/>
    <property type="molecule type" value="Genomic_DNA"/>
</dbReference>
<evidence type="ECO:0000256" key="8">
    <source>
        <dbReference type="SAM" id="MobiDB-lite"/>
    </source>
</evidence>
<name>A0AAV1PD49_SCOSC</name>
<accession>A0AAV1PD49</accession>
<dbReference type="GO" id="GO:0000139">
    <property type="term" value="C:Golgi membrane"/>
    <property type="evidence" value="ECO:0007669"/>
    <property type="project" value="UniProtKB-SubCell"/>
</dbReference>
<keyword evidence="10" id="KW-1185">Reference proteome</keyword>
<dbReference type="AlphaFoldDB" id="A0AAV1PD49"/>
<evidence type="ECO:0000256" key="2">
    <source>
        <dbReference type="ARBA" id="ARBA00006653"/>
    </source>
</evidence>
<feature type="region of interest" description="Disordered" evidence="8">
    <location>
        <begin position="936"/>
        <end position="962"/>
    </location>
</feature>
<keyword evidence="4" id="KW-0813">Transport</keyword>
<comment type="subcellular location">
    <subcellularLocation>
        <location evidence="1">Golgi apparatus membrane</location>
        <topology evidence="1">Peripheral membrane protein</topology>
    </subcellularLocation>
</comment>
<keyword evidence="6" id="KW-0333">Golgi apparatus</keyword>
<organism evidence="9 10">
    <name type="scientific">Scomber scombrus</name>
    <name type="common">Atlantic mackerel</name>
    <name type="synonym">Scomber vernalis</name>
    <dbReference type="NCBI Taxonomy" id="13677"/>
    <lineage>
        <taxon>Eukaryota</taxon>
        <taxon>Metazoa</taxon>
        <taxon>Chordata</taxon>
        <taxon>Craniata</taxon>
        <taxon>Vertebrata</taxon>
        <taxon>Euteleostomi</taxon>
        <taxon>Actinopterygii</taxon>
        <taxon>Neopterygii</taxon>
        <taxon>Teleostei</taxon>
        <taxon>Neoteleostei</taxon>
        <taxon>Acanthomorphata</taxon>
        <taxon>Pelagiaria</taxon>
        <taxon>Scombriformes</taxon>
        <taxon>Scombridae</taxon>
        <taxon>Scomber</taxon>
    </lineage>
</organism>
<evidence type="ECO:0000256" key="4">
    <source>
        <dbReference type="ARBA" id="ARBA00022448"/>
    </source>
</evidence>
<dbReference type="GO" id="GO:0017119">
    <property type="term" value="C:Golgi transport complex"/>
    <property type="evidence" value="ECO:0007669"/>
    <property type="project" value="InterPro"/>
</dbReference>
<proteinExistence type="inferred from homology"/>
<comment type="caution">
    <text evidence="9">The sequence shown here is derived from an EMBL/GenBank/DDBJ whole genome shotgun (WGS) entry which is preliminary data.</text>
</comment>
<evidence type="ECO:0000256" key="7">
    <source>
        <dbReference type="ARBA" id="ARBA00023136"/>
    </source>
</evidence>
<comment type="similarity">
    <text evidence="2">Belongs to the COG1 family.</text>
</comment>
<sequence>MAEDPALSLRVSEIKDPAVLFERYNTEEIRRIERKVRGEIEQKKEELRQMVGERYRDLIDAADTIGEMRQCSESVVQSIQDMHQYCHSLKQARAAVSSCGQESQRQRQWQEKFYTMASQIKLLLEIPERIWSAMEASQYLQATQLYLLCCNLHSLLQLEAATGGHYSPVLARFPILVRQVATTGHFRSTILLDSRSLLRGRAVSDQAIAEALVSTMLLEGSSPRQALADFLLARKASIHQLLNQPQHGAGIKAQVCSLVELLVTTLFQAYAVFYLPPEGGPRPGEGVLSCGMLFSILENVTSTTPAAKSSRRVLQEETSTGSWFKYLPSSITEFQPALRTLAKPIQSEQLRDTLQQWINTCKEDICRGVGSLLVYVKSLKGLAAIRDAVWDLLSTDSISQHWNTVCQRLLERPLAVWDDFLQQLFLQRLQAITKDETEAISTSSVQLLTSAVRDLEVQATQTSSGTNTGSGRSAQYEVDVASFLWSESPGDLLSDAGWVNVTQRAQQQQRSGLAMKTQALTPCVQNFCSSMDAKLKARLDDLQHYLPSQDTGSDSISVTVPSSGPSEGSPASSFNRFTDSPAVEEALREGCLACVRHILSSIRSELTAASPDPSPACLSSVLFMARLCQSMGELCPNLKHCILGKQTGSETMAKGTPRQGKKLGKARAAAEVSPAQAKWASLKEELLNCSMEAYRIWSCALSKVLLGKFGTALHAESAGAILTTATNWEDLEIQEEAESGNSVTSKIRLPVQPSWFVQSLLFQLCVEVNRVGGHALPRPTLQELLQTCLNQALQHYNSLTQQARSKEGVFPMTQNRALQLLFDLRYLSTTLSSKPEEGKSSRSQQDPRISEVCDWLESFIDPFDLDVFTAPLNANLNRLSQRTSVLLGLLAGSEKQFSSRSSGVNSQEPYNILPLTSSQIRFGLLPLSMSNVRKSKSISRVSDAPHQPQAHPSSTAHSDSFRPGSLFRQLADQEEDTAAPSLFKLSWLSGMAK</sequence>
<reference evidence="9 10" key="1">
    <citation type="submission" date="2024-01" db="EMBL/GenBank/DDBJ databases">
        <authorList>
            <person name="Alioto T."/>
            <person name="Alioto T."/>
            <person name="Gomez Garrido J."/>
        </authorList>
    </citation>
    <scope>NUCLEOTIDE SEQUENCE [LARGE SCALE GENOMIC DNA]</scope>
</reference>
<dbReference type="PANTHER" id="PTHR31658">
    <property type="entry name" value="CONSERVED OLIGOMERIC GOLGI COMPLEX SUBUNIT 1"/>
    <property type="match status" value="1"/>
</dbReference>
<dbReference type="Pfam" id="PF08700">
    <property type="entry name" value="VPS51_Exo84_N"/>
    <property type="match status" value="1"/>
</dbReference>
<evidence type="ECO:0000313" key="9">
    <source>
        <dbReference type="EMBL" id="CAK6969656.1"/>
    </source>
</evidence>